<evidence type="ECO:0000256" key="3">
    <source>
        <dbReference type="ARBA" id="ARBA00023125"/>
    </source>
</evidence>
<evidence type="ECO:0000256" key="2">
    <source>
        <dbReference type="ARBA" id="ARBA00022908"/>
    </source>
</evidence>
<dbReference type="EMBL" id="FXXC01000001">
    <property type="protein sequence ID" value="SMR94957.1"/>
    <property type="molecule type" value="Genomic_DNA"/>
</dbReference>
<accession>A0ABY1SBA3</accession>
<dbReference type="Gene3D" id="1.10.150.130">
    <property type="match status" value="1"/>
</dbReference>
<dbReference type="InterPro" id="IPR002104">
    <property type="entry name" value="Integrase_catalytic"/>
</dbReference>
<sequence length="325" mass="37510">MQYHSTTNFGLTFSQWLDIWMNQFMKIKLRPTTYSSYIQLINKHIKPKLGHIQLQNLSPLAIQECYNSLLLENLSPKTVKNIHVIIHSALKQAIKCGYINQNVSEAVALPKVERPEIKTLSSEQVTTFLQAAQTDSLYPAFLLELYTGLRRGELLGLKWDDIDFDNCTIHVKRSLVRVYDHNLKKTTLLLQPPKTKAGYRVIPIPDFVVAELKELYEEHQRIKLSQPNFNSLNLMFVTTQGTPIDPRNFERKFKQLLKKANLPNIRLHDLRHTVATLLLQQNVHPKIVQEILGHRDISTTLDIYSHVNIELKKKATSCLVEILNS</sequence>
<dbReference type="Pfam" id="PF00589">
    <property type="entry name" value="Phage_integrase"/>
    <property type="match status" value="1"/>
</dbReference>
<dbReference type="CDD" id="cd01189">
    <property type="entry name" value="INT_ICEBs1_C_like"/>
    <property type="match status" value="1"/>
</dbReference>
<dbReference type="SUPFAM" id="SSF56349">
    <property type="entry name" value="DNA breaking-rejoining enzymes"/>
    <property type="match status" value="1"/>
</dbReference>
<evidence type="ECO:0000256" key="4">
    <source>
        <dbReference type="ARBA" id="ARBA00023172"/>
    </source>
</evidence>
<feature type="domain" description="Core-binding (CB)" evidence="7">
    <location>
        <begin position="11"/>
        <end position="94"/>
    </location>
</feature>
<protein>
    <submittedName>
        <fullName evidence="8">Site-specific recombinase XerD</fullName>
    </submittedName>
</protein>
<evidence type="ECO:0000256" key="5">
    <source>
        <dbReference type="PROSITE-ProRule" id="PRU01248"/>
    </source>
</evidence>
<evidence type="ECO:0000256" key="1">
    <source>
        <dbReference type="ARBA" id="ARBA00008857"/>
    </source>
</evidence>
<dbReference type="Pfam" id="PF14659">
    <property type="entry name" value="Phage_int_SAM_3"/>
    <property type="match status" value="1"/>
</dbReference>
<dbReference type="PROSITE" id="PS51898">
    <property type="entry name" value="TYR_RECOMBINASE"/>
    <property type="match status" value="1"/>
</dbReference>
<evidence type="ECO:0000313" key="9">
    <source>
        <dbReference type="Proteomes" id="UP000196803"/>
    </source>
</evidence>
<proteinExistence type="inferred from homology"/>
<keyword evidence="9" id="KW-1185">Reference proteome</keyword>
<dbReference type="InterPro" id="IPR011010">
    <property type="entry name" value="DNA_brk_join_enz"/>
</dbReference>
<evidence type="ECO:0000259" key="7">
    <source>
        <dbReference type="PROSITE" id="PS51900"/>
    </source>
</evidence>
<dbReference type="PANTHER" id="PTHR30349">
    <property type="entry name" value="PHAGE INTEGRASE-RELATED"/>
    <property type="match status" value="1"/>
</dbReference>
<keyword evidence="3 5" id="KW-0238">DNA-binding</keyword>
<comment type="caution">
    <text evidence="8">The sequence shown here is derived from an EMBL/GenBank/DDBJ whole genome shotgun (WGS) entry which is preliminary data.</text>
</comment>
<feature type="domain" description="Tyr recombinase" evidence="6">
    <location>
        <begin position="115"/>
        <end position="317"/>
    </location>
</feature>
<reference evidence="8 9" key="1">
    <citation type="submission" date="2017-05" db="EMBL/GenBank/DDBJ databases">
        <authorList>
            <person name="Varghese N."/>
            <person name="Submissions S."/>
        </authorList>
    </citation>
    <scope>NUCLEOTIDE SEQUENCE [LARGE SCALE GENOMIC DNA]</scope>
    <source>
        <strain evidence="8 9">MACB1020</strain>
    </source>
</reference>
<dbReference type="InterPro" id="IPR013762">
    <property type="entry name" value="Integrase-like_cat_sf"/>
</dbReference>
<dbReference type="InterPro" id="IPR010998">
    <property type="entry name" value="Integrase_recombinase_N"/>
</dbReference>
<evidence type="ECO:0000259" key="6">
    <source>
        <dbReference type="PROSITE" id="PS51898"/>
    </source>
</evidence>
<dbReference type="Gene3D" id="1.10.443.10">
    <property type="entry name" value="Intergrase catalytic core"/>
    <property type="match status" value="1"/>
</dbReference>
<dbReference type="InterPro" id="IPR004107">
    <property type="entry name" value="Integrase_SAM-like_N"/>
</dbReference>
<dbReference type="InterPro" id="IPR050090">
    <property type="entry name" value="Tyrosine_recombinase_XerCD"/>
</dbReference>
<keyword evidence="2" id="KW-0229">DNA integration</keyword>
<dbReference type="RefSeq" id="WP_015907300.1">
    <property type="nucleotide sequence ID" value="NZ_FUZJ01000001.1"/>
</dbReference>
<organism evidence="8 9">
    <name type="scientific">Caldicellulosiruptor bescii</name>
    <name type="common">Anaerocellum thermophilum</name>
    <dbReference type="NCBI Taxonomy" id="31899"/>
    <lineage>
        <taxon>Bacteria</taxon>
        <taxon>Bacillati</taxon>
        <taxon>Bacillota</taxon>
        <taxon>Bacillota incertae sedis</taxon>
        <taxon>Caldicellulosiruptorales</taxon>
        <taxon>Caldicellulosiruptoraceae</taxon>
        <taxon>Caldicellulosiruptor</taxon>
    </lineage>
</organism>
<gene>
    <name evidence="8" type="ORF">SAMN05216240_2363</name>
</gene>
<dbReference type="GeneID" id="31772096"/>
<dbReference type="PROSITE" id="PS51900">
    <property type="entry name" value="CB"/>
    <property type="match status" value="1"/>
</dbReference>
<name>A0ABY1SBA3_CALBS</name>
<dbReference type="PANTHER" id="PTHR30349:SF64">
    <property type="entry name" value="PROPHAGE INTEGRASE INTD-RELATED"/>
    <property type="match status" value="1"/>
</dbReference>
<dbReference type="Proteomes" id="UP000196803">
    <property type="component" value="Unassembled WGS sequence"/>
</dbReference>
<dbReference type="InterPro" id="IPR044068">
    <property type="entry name" value="CB"/>
</dbReference>
<comment type="similarity">
    <text evidence="1">Belongs to the 'phage' integrase family.</text>
</comment>
<keyword evidence="4" id="KW-0233">DNA recombination</keyword>
<evidence type="ECO:0000313" key="8">
    <source>
        <dbReference type="EMBL" id="SMR94957.1"/>
    </source>
</evidence>